<dbReference type="InterPro" id="IPR001846">
    <property type="entry name" value="VWF_type-D"/>
</dbReference>
<dbReference type="PROSITE" id="PS50184">
    <property type="entry name" value="VWFC_2"/>
    <property type="match status" value="1"/>
</dbReference>
<evidence type="ECO:0000256" key="4">
    <source>
        <dbReference type="ARBA" id="ARBA00022729"/>
    </source>
</evidence>
<gene>
    <name evidence="10" type="ORF">HAZT_HAZT000942</name>
</gene>
<dbReference type="PANTHER" id="PTHR46698:SF4">
    <property type="entry name" value="CROSSVEINLESS 2"/>
    <property type="match status" value="1"/>
</dbReference>
<protein>
    <recommendedName>
        <fullName evidence="11">VWFD domain-containing protein</fullName>
    </recommendedName>
</protein>
<comment type="subcellular location">
    <subcellularLocation>
        <location evidence="1">Secreted</location>
    </subcellularLocation>
</comment>
<evidence type="ECO:0000256" key="6">
    <source>
        <dbReference type="ARBA" id="ARBA00023157"/>
    </source>
</evidence>
<accession>A0A6A0GYN0</accession>
<evidence type="ECO:0000313" key="10">
    <source>
        <dbReference type="EMBL" id="KAA0193119.1"/>
    </source>
</evidence>
<evidence type="ECO:0000256" key="2">
    <source>
        <dbReference type="ARBA" id="ARBA00007611"/>
    </source>
</evidence>
<comment type="caution">
    <text evidence="10">The sequence shown here is derived from an EMBL/GenBank/DDBJ whole genome shotgun (WGS) entry which is preliminary data.</text>
</comment>
<reference evidence="10" key="2">
    <citation type="journal article" date="2018" name="Environ. Sci. Technol.">
        <title>The Toxicogenome of Hyalella azteca: A Model for Sediment Ecotoxicology and Evolutionary Toxicology.</title>
        <authorList>
            <person name="Poynton H.C."/>
            <person name="Hasenbein S."/>
            <person name="Benoit J.B."/>
            <person name="Sepulveda M.S."/>
            <person name="Poelchau M.F."/>
            <person name="Hughes D.S.T."/>
            <person name="Murali S.C."/>
            <person name="Chen S."/>
            <person name="Glastad K.M."/>
            <person name="Goodisman M.A.D."/>
            <person name="Werren J.H."/>
            <person name="Vineis J.H."/>
            <person name="Bowen J.L."/>
            <person name="Friedrich M."/>
            <person name="Jones J."/>
            <person name="Robertson H.M."/>
            <person name="Feyereisen R."/>
            <person name="Mechler-Hickson A."/>
            <person name="Mathers N."/>
            <person name="Lee C.E."/>
            <person name="Colbourne J.K."/>
            <person name="Biales A."/>
            <person name="Johnston J.S."/>
            <person name="Wellborn G.A."/>
            <person name="Rosendale A.J."/>
            <person name="Cridge A.G."/>
            <person name="Munoz-Torres M.C."/>
            <person name="Bain P.A."/>
            <person name="Manny A.R."/>
            <person name="Major K.M."/>
            <person name="Lambert F.N."/>
            <person name="Vulpe C.D."/>
            <person name="Tuck P."/>
            <person name="Blalock B.J."/>
            <person name="Lin Y.Y."/>
            <person name="Smith M.E."/>
            <person name="Ochoa-Acuna H."/>
            <person name="Chen M.M."/>
            <person name="Childers C.P."/>
            <person name="Qu J."/>
            <person name="Dugan S."/>
            <person name="Lee S.L."/>
            <person name="Chao H."/>
            <person name="Dinh H."/>
            <person name="Han Y."/>
            <person name="Doddapaneni H."/>
            <person name="Worley K.C."/>
            <person name="Muzny D.M."/>
            <person name="Gibbs R.A."/>
            <person name="Richards S."/>
        </authorList>
    </citation>
    <scope>NUCLEOTIDE SEQUENCE</scope>
    <source>
        <strain evidence="10">HAZT.00-mixed</strain>
        <tissue evidence="10">Whole organism</tissue>
    </source>
</reference>
<dbReference type="SMART" id="SM00832">
    <property type="entry name" value="C8"/>
    <property type="match status" value="1"/>
</dbReference>
<dbReference type="InterPro" id="IPR014853">
    <property type="entry name" value="VWF/SSPO/ZAN-like_Cys-rich_dom"/>
</dbReference>
<evidence type="ECO:0008006" key="11">
    <source>
        <dbReference type="Google" id="ProtNLM"/>
    </source>
</evidence>
<keyword evidence="4" id="KW-0732">Signal</keyword>
<dbReference type="SMART" id="SM00214">
    <property type="entry name" value="VWC"/>
    <property type="match status" value="1"/>
</dbReference>
<sequence length="532" mass="59916">MKQPGHCCPECVGHRDAHVNPPGGHCLLANHLQYNGSTSTHLDQCASCTCMNNNITCTRRTCPPLTCPVLYQVAGESGDCCPVCRLPEVSLQCAYKGVVYEHGSEWRLTGGRERVVLSALRGPARRLSRLRRSKFQLKIINHPHSTNSVLPFMRSLVLKLHLGTYKIKVTMMVSRKTKVNGSRVQLPYRHRQDVLVIDQVGHGIQLNTTMGLQLLWDGESYIELVLDSKWQNKTCGLCGNFNGDMHDDLTRSSSSREAEFRRVSGSSEAEADDLSLTEAARSWARGRCSRRQRDHLREVRGGARKNILARVPEVENNDWPFARALARLRFSDAMFSTRPLCWRATKSCPLNPLLIVSIPRYFPPKTELFVMLFRACVDDMCRCSGERQCQCGAIMAYARECHRLGVSIPSWRNVTKCGGLECPRGAEYMECAPACRPTCRNPHPNPDCHTRRCSPGCYCPFPTVLHRGACIPTSQCPDSESQNFRRKSQRSRRLPSTRLLLPRSRGPSSKRGRVIGKQDIFQEHRLLSSSVP</sequence>
<dbReference type="SUPFAM" id="SSF57603">
    <property type="entry name" value="FnI-like domain"/>
    <property type="match status" value="1"/>
</dbReference>
<feature type="domain" description="VWFC" evidence="8">
    <location>
        <begin position="24"/>
        <end position="85"/>
    </location>
</feature>
<dbReference type="CDD" id="cd19941">
    <property type="entry name" value="TIL"/>
    <property type="match status" value="1"/>
</dbReference>
<keyword evidence="6" id="KW-1015">Disulfide bond</keyword>
<dbReference type="PROSITE" id="PS51233">
    <property type="entry name" value="VWFD"/>
    <property type="match status" value="1"/>
</dbReference>
<evidence type="ECO:0000259" key="8">
    <source>
        <dbReference type="PROSITE" id="PS50184"/>
    </source>
</evidence>
<feature type="region of interest" description="Disordered" evidence="7">
    <location>
        <begin position="481"/>
        <end position="512"/>
    </location>
</feature>
<dbReference type="Proteomes" id="UP000711488">
    <property type="component" value="Unassembled WGS sequence"/>
</dbReference>
<evidence type="ECO:0000259" key="9">
    <source>
        <dbReference type="PROSITE" id="PS51233"/>
    </source>
</evidence>
<dbReference type="PANTHER" id="PTHR46698">
    <property type="entry name" value="CROSSVEINLESS 2"/>
    <property type="match status" value="1"/>
</dbReference>
<dbReference type="InterPro" id="IPR036084">
    <property type="entry name" value="Ser_inhib-like_sf"/>
</dbReference>
<comment type="similarity">
    <text evidence="2">Belongs to the serine protease inhibitor-like (TIL domain-containing) family.</text>
</comment>
<feature type="domain" description="VWFD" evidence="9">
    <location>
        <begin position="82"/>
        <end position="270"/>
    </location>
</feature>
<evidence type="ECO:0000256" key="5">
    <source>
        <dbReference type="ARBA" id="ARBA00022737"/>
    </source>
</evidence>
<name>A0A6A0GYN0_HYAAZ</name>
<dbReference type="InterPro" id="IPR052424">
    <property type="entry name" value="Kielin_Chordin-BMP_Reg"/>
</dbReference>
<dbReference type="AlphaFoldDB" id="A0A6A0GYN0"/>
<reference evidence="10" key="1">
    <citation type="submission" date="2014-08" db="EMBL/GenBank/DDBJ databases">
        <authorList>
            <person name="Murali S."/>
            <person name="Richards S."/>
            <person name="Bandaranaike D."/>
            <person name="Bellair M."/>
            <person name="Blankenburg K."/>
            <person name="Chao H."/>
            <person name="Dinh H."/>
            <person name="Doddapaneni H."/>
            <person name="Dugan-Rocha S."/>
            <person name="Elkadiri S."/>
            <person name="Gnanaolivu R."/>
            <person name="Hughes D."/>
            <person name="Lee S."/>
            <person name="Li M."/>
            <person name="Ming W."/>
            <person name="Munidasa M."/>
            <person name="Muniz J."/>
            <person name="Nguyen L."/>
            <person name="Osuji N."/>
            <person name="Pu L.-L."/>
            <person name="Puazo M."/>
            <person name="Skinner E."/>
            <person name="Qu C."/>
            <person name="Quiroz J."/>
            <person name="Raj R."/>
            <person name="Weissenberger G."/>
            <person name="Xin Y."/>
            <person name="Zou X."/>
            <person name="Han Y."/>
            <person name="Worley K."/>
            <person name="Muzny D."/>
            <person name="Gibbs R."/>
        </authorList>
    </citation>
    <scope>NUCLEOTIDE SEQUENCE</scope>
    <source>
        <strain evidence="10">HAZT.00-mixed</strain>
        <tissue evidence="10">Whole organism</tissue>
    </source>
</reference>
<evidence type="ECO:0000256" key="3">
    <source>
        <dbReference type="ARBA" id="ARBA00022525"/>
    </source>
</evidence>
<reference evidence="10" key="3">
    <citation type="submission" date="2019-06" db="EMBL/GenBank/DDBJ databases">
        <authorList>
            <person name="Poynton C."/>
            <person name="Hasenbein S."/>
            <person name="Benoit J.B."/>
            <person name="Sepulveda M.S."/>
            <person name="Poelchau M.F."/>
            <person name="Murali S.C."/>
            <person name="Chen S."/>
            <person name="Glastad K.M."/>
            <person name="Werren J.H."/>
            <person name="Vineis J.H."/>
            <person name="Bowen J.L."/>
            <person name="Friedrich M."/>
            <person name="Jones J."/>
            <person name="Robertson H.M."/>
            <person name="Feyereisen R."/>
            <person name="Mechler-Hickson A."/>
            <person name="Mathers N."/>
            <person name="Lee C.E."/>
            <person name="Colbourne J.K."/>
            <person name="Biales A."/>
            <person name="Johnston J.S."/>
            <person name="Wellborn G.A."/>
            <person name="Rosendale A.J."/>
            <person name="Cridge A.G."/>
            <person name="Munoz-Torres M.C."/>
            <person name="Bain P.A."/>
            <person name="Manny A.R."/>
            <person name="Major K.M."/>
            <person name="Lambert F.N."/>
            <person name="Vulpe C.D."/>
            <person name="Tuck P."/>
            <person name="Blalock B.J."/>
            <person name="Lin Y.-Y."/>
            <person name="Smith M.E."/>
            <person name="Ochoa-Acuna H."/>
            <person name="Chen M.-J.M."/>
            <person name="Childers C.P."/>
            <person name="Qu J."/>
            <person name="Dugan S."/>
            <person name="Lee S.L."/>
            <person name="Chao H."/>
            <person name="Dinh H."/>
            <person name="Han Y."/>
            <person name="Doddapaneni H."/>
            <person name="Worley K.C."/>
            <person name="Muzny D.M."/>
            <person name="Gibbs R.A."/>
            <person name="Richards S."/>
        </authorList>
    </citation>
    <scope>NUCLEOTIDE SEQUENCE</scope>
    <source>
        <strain evidence="10">HAZT.00-mixed</strain>
        <tissue evidence="10">Whole organism</tissue>
    </source>
</reference>
<dbReference type="SMART" id="SM00216">
    <property type="entry name" value="VWD"/>
    <property type="match status" value="1"/>
</dbReference>
<dbReference type="Pfam" id="PF08742">
    <property type="entry name" value="C8"/>
    <property type="match status" value="1"/>
</dbReference>
<keyword evidence="5" id="KW-0677">Repeat</keyword>
<feature type="compositionally biased region" description="Basic residues" evidence="7">
    <location>
        <begin position="484"/>
        <end position="495"/>
    </location>
</feature>
<dbReference type="Gene3D" id="2.10.25.10">
    <property type="entry name" value="Laminin"/>
    <property type="match status" value="1"/>
</dbReference>
<dbReference type="Pfam" id="PF00093">
    <property type="entry name" value="VWC"/>
    <property type="match status" value="1"/>
</dbReference>
<organism evidence="10">
    <name type="scientific">Hyalella azteca</name>
    <name type="common">Amphipod</name>
    <dbReference type="NCBI Taxonomy" id="294128"/>
    <lineage>
        <taxon>Eukaryota</taxon>
        <taxon>Metazoa</taxon>
        <taxon>Ecdysozoa</taxon>
        <taxon>Arthropoda</taxon>
        <taxon>Crustacea</taxon>
        <taxon>Multicrustacea</taxon>
        <taxon>Malacostraca</taxon>
        <taxon>Eumalacostraca</taxon>
        <taxon>Peracarida</taxon>
        <taxon>Amphipoda</taxon>
        <taxon>Senticaudata</taxon>
        <taxon>Talitrida</taxon>
        <taxon>Talitroidea</taxon>
        <taxon>Hyalellidae</taxon>
        <taxon>Hyalella</taxon>
    </lineage>
</organism>
<evidence type="ECO:0000256" key="7">
    <source>
        <dbReference type="SAM" id="MobiDB-lite"/>
    </source>
</evidence>
<dbReference type="Pfam" id="PF00094">
    <property type="entry name" value="VWD"/>
    <property type="match status" value="1"/>
</dbReference>
<dbReference type="InterPro" id="IPR001007">
    <property type="entry name" value="VWF_dom"/>
</dbReference>
<dbReference type="GO" id="GO:0005576">
    <property type="term" value="C:extracellular region"/>
    <property type="evidence" value="ECO:0007669"/>
    <property type="project" value="UniProtKB-SubCell"/>
</dbReference>
<keyword evidence="3" id="KW-0964">Secreted</keyword>
<dbReference type="FunFam" id="2.10.25.10:FF:000055">
    <property type="entry name" value="alpha-tectorin isoform X1"/>
    <property type="match status" value="1"/>
</dbReference>
<dbReference type="SUPFAM" id="SSF57567">
    <property type="entry name" value="Serine protease inhibitors"/>
    <property type="match status" value="1"/>
</dbReference>
<dbReference type="InterPro" id="IPR002919">
    <property type="entry name" value="TIL_dom"/>
</dbReference>
<evidence type="ECO:0000256" key="1">
    <source>
        <dbReference type="ARBA" id="ARBA00004613"/>
    </source>
</evidence>
<dbReference type="EMBL" id="JQDR03011199">
    <property type="protein sequence ID" value="KAA0193119.1"/>
    <property type="molecule type" value="Genomic_DNA"/>
</dbReference>
<dbReference type="PROSITE" id="PS01208">
    <property type="entry name" value="VWFC_1"/>
    <property type="match status" value="1"/>
</dbReference>
<dbReference type="Pfam" id="PF01826">
    <property type="entry name" value="TIL"/>
    <property type="match status" value="1"/>
</dbReference>
<dbReference type="OrthoDB" id="6019304at2759"/>
<dbReference type="Gene3D" id="6.20.200.20">
    <property type="match status" value="1"/>
</dbReference>
<proteinExistence type="inferred from homology"/>
<feature type="compositionally biased region" description="Low complexity" evidence="7">
    <location>
        <begin position="496"/>
        <end position="507"/>
    </location>
</feature>